<name>A0A3P6FB99_BRAOL</name>
<feature type="transmembrane region" description="Helical" evidence="1">
    <location>
        <begin position="6"/>
        <end position="24"/>
    </location>
</feature>
<evidence type="ECO:0000313" key="2">
    <source>
        <dbReference type="EMBL" id="VDD44641.1"/>
    </source>
</evidence>
<protein>
    <submittedName>
        <fullName evidence="2">Uncharacterized protein</fullName>
    </submittedName>
</protein>
<dbReference type="AlphaFoldDB" id="A0A3P6FB99"/>
<gene>
    <name evidence="2" type="ORF">BOLC5T32188H</name>
</gene>
<sequence length="69" mass="8196">MLSLGILTYVIQILCNMLFCFYIFRNLKYIINFKKLGLVFVEDKDACNTYKFHQLLSYSVLLLSLWTCD</sequence>
<proteinExistence type="predicted"/>
<reference evidence="2" key="1">
    <citation type="submission" date="2018-11" db="EMBL/GenBank/DDBJ databases">
        <authorList>
            <consortium name="Genoscope - CEA"/>
            <person name="William W."/>
        </authorList>
    </citation>
    <scope>NUCLEOTIDE SEQUENCE</scope>
</reference>
<keyword evidence="1" id="KW-0472">Membrane</keyword>
<accession>A0A3P6FB99</accession>
<organism evidence="2">
    <name type="scientific">Brassica oleracea</name>
    <name type="common">Wild cabbage</name>
    <dbReference type="NCBI Taxonomy" id="3712"/>
    <lineage>
        <taxon>Eukaryota</taxon>
        <taxon>Viridiplantae</taxon>
        <taxon>Streptophyta</taxon>
        <taxon>Embryophyta</taxon>
        <taxon>Tracheophyta</taxon>
        <taxon>Spermatophyta</taxon>
        <taxon>Magnoliopsida</taxon>
        <taxon>eudicotyledons</taxon>
        <taxon>Gunneridae</taxon>
        <taxon>Pentapetalae</taxon>
        <taxon>rosids</taxon>
        <taxon>malvids</taxon>
        <taxon>Brassicales</taxon>
        <taxon>Brassicaceae</taxon>
        <taxon>Brassiceae</taxon>
        <taxon>Brassica</taxon>
    </lineage>
</organism>
<keyword evidence="1" id="KW-1133">Transmembrane helix</keyword>
<keyword evidence="1" id="KW-0812">Transmembrane</keyword>
<dbReference type="EMBL" id="LR031877">
    <property type="protein sequence ID" value="VDD44641.1"/>
    <property type="molecule type" value="Genomic_DNA"/>
</dbReference>
<evidence type="ECO:0000256" key="1">
    <source>
        <dbReference type="SAM" id="Phobius"/>
    </source>
</evidence>